<proteinExistence type="predicted"/>
<dbReference type="Pfam" id="PF03108">
    <property type="entry name" value="DBD_Tnp_Mut"/>
    <property type="match status" value="1"/>
</dbReference>
<evidence type="ECO:0000259" key="6">
    <source>
        <dbReference type="PROSITE" id="PS50966"/>
    </source>
</evidence>
<reference key="1">
    <citation type="journal article" date="2000" name="Nature">
        <title>Sequence and analysis of chromosome 1 of the plant Arabidopsis thaliana.</title>
        <authorList>
            <person name="Theologis A."/>
            <person name="Ecker J.R."/>
            <person name="Palm C.J."/>
            <person name="Federspiel N.A."/>
            <person name="Kaul S."/>
            <person name="White O."/>
            <person name="Alonso J."/>
            <person name="Altafi H."/>
            <person name="Araujo R."/>
            <person name="Bowman C.L."/>
            <person name="Brooks S.Y."/>
            <person name="Buehler E."/>
            <person name="Chan A."/>
            <person name="Chao Q."/>
            <person name="Chen H."/>
            <person name="Cheuk R.F."/>
            <person name="Chin C.W."/>
            <person name="Chung M.K."/>
            <person name="Conn L."/>
            <person name="Conway A.B."/>
            <person name="Conway A.R."/>
            <person name="Creasy T.H."/>
            <person name="Dewar K."/>
            <person name="Dunn P."/>
            <person name="Etgu P."/>
            <person name="Feldblyum T.V."/>
            <person name="Feng J."/>
            <person name="Fong B."/>
            <person name="Fujii C.Y."/>
            <person name="Gill J.E."/>
            <person name="Goldsmith A.D."/>
            <person name="Haas B."/>
            <person name="Hansen N.F."/>
            <person name="Hughes B."/>
            <person name="Huizar L."/>
            <person name="Hunter J.L."/>
            <person name="Jenkins J."/>
            <person name="Johnson-Hopson C."/>
            <person name="Khan S."/>
            <person name="Khaykin E."/>
            <person name="Kim C.J."/>
            <person name="Koo H.L."/>
            <person name="Kremenetskaia I."/>
            <person name="Kurtz D.B."/>
            <person name="Kwan A."/>
            <person name="Lam B."/>
            <person name="Langin-Hooper S."/>
            <person name="Lee A."/>
            <person name="Lee J.M."/>
            <person name="Lenz C.A."/>
            <person name="Li J.H."/>
            <person name="Li Y."/>
            <person name="Lin X."/>
            <person name="Liu S.X."/>
            <person name="Liu Z.A."/>
            <person name="Luros J.S."/>
            <person name="Maiti R."/>
            <person name="Marziali A."/>
            <person name="Militscher J."/>
            <person name="Miranda M."/>
            <person name="Nguyen M."/>
            <person name="Nierman W.C."/>
            <person name="Osborne B.I."/>
            <person name="Pai G."/>
            <person name="Peterson J."/>
            <person name="Pham P.K."/>
            <person name="Rizzo M."/>
            <person name="Rooney T."/>
            <person name="Rowley D."/>
            <person name="Sakano H."/>
            <person name="Salzberg S.L."/>
            <person name="Schwartz J.R."/>
            <person name="Shinn P."/>
            <person name="Southwick A.M."/>
            <person name="Sun H."/>
            <person name="Tallon L.J."/>
            <person name="Tambunga G."/>
            <person name="Toriumi M.J."/>
            <person name="Town C.D."/>
            <person name="Utterback T."/>
            <person name="Van Aken S."/>
            <person name="Vaysberg M."/>
            <person name="Vysotskaia V.S."/>
            <person name="Walker M."/>
            <person name="Wu D."/>
            <person name="Yu G."/>
            <person name="Fraser C.M."/>
            <person name="Venter J.C."/>
            <person name="Davis R.W."/>
        </authorList>
    </citation>
    <scope>NUCLEOTIDE SEQUENCE [LARGE SCALE GENOMIC DNA]</scope>
    <source>
        <strain>cv. Columbia</strain>
    </source>
</reference>
<keyword evidence="1" id="KW-0479">Metal-binding</keyword>
<dbReference type="InterPro" id="IPR018289">
    <property type="entry name" value="MULE_transposase_dom"/>
</dbReference>
<feature type="region of interest" description="Disordered" evidence="5">
    <location>
        <begin position="156"/>
        <end position="195"/>
    </location>
</feature>
<dbReference type="Pfam" id="PF04434">
    <property type="entry name" value="SWIM"/>
    <property type="match status" value="1"/>
</dbReference>
<organism evidence="7">
    <name type="scientific">Arabidopsis thaliana</name>
    <name type="common">Mouse-ear cress</name>
    <dbReference type="NCBI Taxonomy" id="3702"/>
    <lineage>
        <taxon>Eukaryota</taxon>
        <taxon>Viridiplantae</taxon>
        <taxon>Streptophyta</taxon>
        <taxon>Embryophyta</taxon>
        <taxon>Tracheophyta</taxon>
        <taxon>Spermatophyta</taxon>
        <taxon>Magnoliopsida</taxon>
        <taxon>eudicotyledons</taxon>
        <taxon>Gunneridae</taxon>
        <taxon>Pentapetalae</taxon>
        <taxon>rosids</taxon>
        <taxon>malvids</taxon>
        <taxon>Brassicales</taxon>
        <taxon>Brassicaceae</taxon>
        <taxon>Camelineae</taxon>
        <taxon>Arabidopsis</taxon>
    </lineage>
</organism>
<dbReference type="GO" id="GO:0008270">
    <property type="term" value="F:zinc ion binding"/>
    <property type="evidence" value="ECO:0007669"/>
    <property type="project" value="UniProtKB-KW"/>
</dbReference>
<dbReference type="EMBL" id="AC023279">
    <property type="protein sequence ID" value="AAF79253.1"/>
    <property type="molecule type" value="Genomic_DNA"/>
</dbReference>
<dbReference type="PANTHER" id="PTHR31973">
    <property type="entry name" value="POLYPROTEIN, PUTATIVE-RELATED"/>
    <property type="match status" value="1"/>
</dbReference>
<evidence type="ECO:0000256" key="2">
    <source>
        <dbReference type="ARBA" id="ARBA00022771"/>
    </source>
</evidence>
<protein>
    <submittedName>
        <fullName evidence="7">F12K21.4</fullName>
    </submittedName>
</protein>
<keyword evidence="2 4" id="KW-0863">Zinc-finger</keyword>
<dbReference type="PROSITE" id="PS50966">
    <property type="entry name" value="ZF_SWIM"/>
    <property type="match status" value="1"/>
</dbReference>
<dbReference type="AlphaFoldDB" id="Q9LNM4"/>
<reference evidence="7" key="3">
    <citation type="submission" date="2000-06" db="EMBL/GenBank/DDBJ databases">
        <authorList>
            <person name="Cheuk R."/>
            <person name="Shinn P."/>
            <person name="Brooks S."/>
            <person name="Buehler E."/>
            <person name="Chao Q."/>
            <person name="Johnson-Hopson C."/>
            <person name="Khan S."/>
            <person name="Kim C."/>
            <person name="Altafi H."/>
            <person name="Bei B."/>
            <person name="Chin C."/>
            <person name="Chiou J."/>
            <person name="Choi E."/>
            <person name="Conn L."/>
            <person name="Conway A."/>
            <person name="Gonzalez A."/>
            <person name="Hansen N."/>
            <person name="Howing B."/>
            <person name="Koo T."/>
            <person name="Lam B."/>
            <person name="Lee J."/>
            <person name="Lenz C."/>
            <person name="Li J."/>
            <person name="Liu A."/>
            <person name="Liu J."/>
            <person name="Liu S."/>
            <person name="Mukharsky N."/>
            <person name="Nguyen M."/>
            <person name="Palm C."/>
            <person name="Pham P."/>
            <person name="Sakano H."/>
            <person name="Schwartz J."/>
            <person name="Southwick A."/>
            <person name="Thaveri A."/>
            <person name="Toriumi M."/>
            <person name="Vaysberg M."/>
            <person name="Yu G."/>
            <person name="Davis R."/>
            <person name="Federspiel N."/>
            <person name="Theologis A."/>
            <person name="Ecker J."/>
        </authorList>
    </citation>
    <scope>NUCLEOTIDE SEQUENCE</scope>
</reference>
<dbReference type="InterPro" id="IPR004332">
    <property type="entry name" value="Transposase_MuDR"/>
</dbReference>
<evidence type="ECO:0000256" key="4">
    <source>
        <dbReference type="PROSITE-ProRule" id="PRU00325"/>
    </source>
</evidence>
<evidence type="ECO:0000256" key="5">
    <source>
        <dbReference type="SAM" id="MobiDB-lite"/>
    </source>
</evidence>
<sequence>MTYEELSQKVKDKLGLRGRGITVKMAYQFPEWMAIDEGNGSPPQYISEDSDVTMFIQMRRHIEEVNLCVTVVQHTIPSSPVAVTDKNFNSEDSDDSDYDSEEELHQFALDSAVLGPTLEPTAATTETEQHRRTRRELFPTGGISIREPEECIRLKSPDCLPTDKGKGIMDPIGKKGKAGPSRATVTDTSTDSDDDLLIVPFTLPPNPPAITIPENADIEGADSSRAAVGTPHGNHVSPIGNAVAETDLQRQNILFWGRAQEALNTILSDFSDDPILFGRDAPPVFNDGKGEGVDSAFFDVKYEGDKLFVGRVFKSKSDCKIKIAIHAINRKFHFRTARSTPKFMVLKCISKTCPWRVYASKVDTSDSFQVRQANQRHTCTIDQRRRYHRLATTQVIGELMQSRFLGIKRGPNAAVIRKFLLDDYHVSISYWKAWRAREVAMEKSLGSMAGSYALIPAYAGLLQQANPGSLCFTEYDDDPTGPRRFKYQFIAFAASIKGYAFMRKVIVVDGTSMKGRYGGCLISACCQDGNFQIFPLAFGIVNSENDSAYEWFFQRLSIIAPDNPDLMFISDRHESIYTGLSKVYTQANHAACTVHLWRNIRHLYKPKSLCRLMSEAAQAFHVTDFNRIFLKIQKLNPGCAAYLVDLGFSEWTRVHSKGRRFNIMDSNICESWNNVIREAREYPLICMLEYIRTTLMDWFATRRAQAEDCPTTLAPRVQERVEENYQSAMSMSVKPICNFEFQVQERTGECFIVKLDESTCSCLEFQGLGIPCAHAIAAAARIGVPTDSLAANGYFNELVKLSYEEKIYPIHSVGGEVAPEIAAGTTGELQPPFVRRPPGRPRKIRILSRGEFKASTY</sequence>
<name>Q9LNM4_ARATH</name>
<feature type="compositionally biased region" description="Basic and acidic residues" evidence="5">
    <location>
        <begin position="156"/>
        <end position="167"/>
    </location>
</feature>
<evidence type="ECO:0000256" key="1">
    <source>
        <dbReference type="ARBA" id="ARBA00022723"/>
    </source>
</evidence>
<dbReference type="InterPro" id="IPR007527">
    <property type="entry name" value="Znf_SWIM"/>
</dbReference>
<accession>Q9LNM4</accession>
<dbReference type="ExpressionAtlas" id="Q9LNM4">
    <property type="expression patterns" value="baseline and differential"/>
</dbReference>
<evidence type="ECO:0000256" key="3">
    <source>
        <dbReference type="ARBA" id="ARBA00022833"/>
    </source>
</evidence>
<dbReference type="PANTHER" id="PTHR31973:SF113">
    <property type="entry name" value="PROTEIN FAR1-RELATED SEQUENCE 5-LIKE"/>
    <property type="match status" value="1"/>
</dbReference>
<dbReference type="InterPro" id="IPR006564">
    <property type="entry name" value="Znf_PMZ"/>
</dbReference>
<feature type="domain" description="SWIM-type" evidence="6">
    <location>
        <begin position="751"/>
        <end position="783"/>
    </location>
</feature>
<evidence type="ECO:0000313" key="7">
    <source>
        <dbReference type="EMBL" id="AAF79253.1"/>
    </source>
</evidence>
<reference evidence="7" key="2">
    <citation type="submission" date="2000-03" db="EMBL/GenBank/DDBJ databases">
        <title>Genomic sequence for Arabidopsis thaliana BAC F12K21 from chromosome I.</title>
        <authorList>
            <person name="Shinn P."/>
            <person name="Brooks S."/>
            <person name="Buehler E."/>
            <person name="Chao Q."/>
            <person name="Johnson-Hopson C."/>
            <person name="Khan S."/>
            <person name="Kim C."/>
            <person name="Altafi H."/>
            <person name="Bei Q."/>
            <person name="Chin C."/>
            <person name="Chiou J."/>
            <person name="Choi E."/>
            <person name="Conn L."/>
            <person name="Conway A."/>
            <person name="Gonzales A."/>
            <person name="Hansen N."/>
            <person name="Howing B."/>
            <person name="Koo T."/>
            <person name="Lam B."/>
            <person name="Lee J."/>
            <person name="Lenz C."/>
            <person name="Li J."/>
            <person name="Liu A."/>
            <person name="Liu K."/>
            <person name="Liu S."/>
            <person name="Mukharsky N."/>
            <person name="Nguyen M."/>
            <person name="Palm C."/>
            <person name="Pham P."/>
            <person name="Sakano H."/>
            <person name="Schwartz J."/>
            <person name="Southwick A."/>
            <person name="Thaveri A."/>
            <person name="Toriumi M."/>
            <person name="Vaysberg M."/>
            <person name="Yu G."/>
            <person name="Federspiel N.A."/>
            <person name="Theologis A."/>
            <person name="Ecker J.R."/>
        </authorList>
    </citation>
    <scope>NUCLEOTIDE SEQUENCE</scope>
</reference>
<keyword evidence="3" id="KW-0862">Zinc</keyword>
<dbReference type="Pfam" id="PF10551">
    <property type="entry name" value="MULE"/>
    <property type="match status" value="1"/>
</dbReference>
<dbReference type="SMART" id="SM00575">
    <property type="entry name" value="ZnF_PMZ"/>
    <property type="match status" value="1"/>
</dbReference>